<dbReference type="InterPro" id="IPR020845">
    <property type="entry name" value="AMP-binding_CS"/>
</dbReference>
<sequence length="492" mass="53180">MSATVTDAFRCRAARTPDAVALSAEQGSLTYAELDRWSDALAGELVESGVRHGDRVAVCLERSPQLVVALLGVLKAGAAYVPIDPEDPESRVSMMLADADVSLVIGQFFAGFTTIRVPPPAGRSTVELPVVAPEDLAYLMYTSGSTGRPKSVMVEHRNITNLVTGPNYVDITAEDRILQLAPVAFDAATFEIWGALLNGARVVLAPPGVVQAEELGDLLRSNEISVLWLTAALFHRQIDVDVAAFKGLHTVMTGGDVVSVPHVRQLREAVPELQVVNGYGPTETTTFATCHRIGAEEDLGGAVPIGTPLQNVEVVVVDADGKPAPAGTPGELWIGGAQVARGYWKRPDLTDEKFVRGSWNGERYYRTGDQGRMRADGVAEFLGRIDDQFKLRGFRIEPGEVENALTEHPQVRTAAVSLRTHPGGDRRLIAWVVKSGEELDKRALKAHMRATMPEHMVPAGFVVVDELPITSNGKTDRKALPEPDWSSKSLYV</sequence>
<dbReference type="PANTHER" id="PTHR45527">
    <property type="entry name" value="NONRIBOSOMAL PEPTIDE SYNTHETASE"/>
    <property type="match status" value="1"/>
</dbReference>
<feature type="domain" description="AMP-dependent synthetase/ligase" evidence="4">
    <location>
        <begin position="11"/>
        <end position="344"/>
    </location>
</feature>
<dbReference type="Proteomes" id="UP000199028">
    <property type="component" value="Unassembled WGS sequence"/>
</dbReference>
<dbReference type="GO" id="GO:0031177">
    <property type="term" value="F:phosphopantetheine binding"/>
    <property type="evidence" value="ECO:0007669"/>
    <property type="project" value="TreeGrafter"/>
</dbReference>
<dbReference type="InterPro" id="IPR010071">
    <property type="entry name" value="AA_adenyl_dom"/>
</dbReference>
<reference evidence="7" key="1">
    <citation type="submission" date="2016-10" db="EMBL/GenBank/DDBJ databases">
        <authorList>
            <person name="Varghese N."/>
            <person name="Submissions S."/>
        </authorList>
    </citation>
    <scope>NUCLEOTIDE SEQUENCE [LARGE SCALE GENOMIC DNA]</scope>
    <source>
        <strain evidence="7">CGMCC 4.578</strain>
    </source>
</reference>
<dbReference type="PRINTS" id="PR00154">
    <property type="entry name" value="AMPBINDING"/>
</dbReference>
<evidence type="ECO:0000256" key="2">
    <source>
        <dbReference type="ARBA" id="ARBA00022553"/>
    </source>
</evidence>
<dbReference type="InterPro" id="IPR000873">
    <property type="entry name" value="AMP-dep_synth/lig_dom"/>
</dbReference>
<dbReference type="Gene3D" id="2.30.38.10">
    <property type="entry name" value="Luciferase, Domain 3"/>
    <property type="match status" value="1"/>
</dbReference>
<dbReference type="EMBL" id="FOFT01000015">
    <property type="protein sequence ID" value="SES46861.1"/>
    <property type="molecule type" value="Genomic_DNA"/>
</dbReference>
<accession>A0A1H9XL87</accession>
<protein>
    <submittedName>
        <fullName evidence="6">Amino acid adenylation domain-containing protein</fullName>
    </submittedName>
</protein>
<keyword evidence="7" id="KW-1185">Reference proteome</keyword>
<feature type="region of interest" description="Disordered" evidence="3">
    <location>
        <begin position="472"/>
        <end position="492"/>
    </location>
</feature>
<dbReference type="CDD" id="cd12117">
    <property type="entry name" value="A_NRPS_Srf_like"/>
    <property type="match status" value="1"/>
</dbReference>
<dbReference type="GO" id="GO:0044550">
    <property type="term" value="P:secondary metabolite biosynthetic process"/>
    <property type="evidence" value="ECO:0007669"/>
    <property type="project" value="UniProtKB-ARBA"/>
</dbReference>
<dbReference type="PROSITE" id="PS00455">
    <property type="entry name" value="AMP_BINDING"/>
    <property type="match status" value="1"/>
</dbReference>
<dbReference type="RefSeq" id="WP_090070902.1">
    <property type="nucleotide sequence ID" value="NZ_FOFT01000015.1"/>
</dbReference>
<dbReference type="Pfam" id="PF00501">
    <property type="entry name" value="AMP-binding"/>
    <property type="match status" value="1"/>
</dbReference>
<dbReference type="GO" id="GO:0043041">
    <property type="term" value="P:amino acid activation for nonribosomal peptide biosynthetic process"/>
    <property type="evidence" value="ECO:0007669"/>
    <property type="project" value="TreeGrafter"/>
</dbReference>
<evidence type="ECO:0000259" key="5">
    <source>
        <dbReference type="Pfam" id="PF13193"/>
    </source>
</evidence>
<evidence type="ECO:0000259" key="4">
    <source>
        <dbReference type="Pfam" id="PF00501"/>
    </source>
</evidence>
<dbReference type="SUPFAM" id="SSF56801">
    <property type="entry name" value="Acetyl-CoA synthetase-like"/>
    <property type="match status" value="1"/>
</dbReference>
<proteinExistence type="predicted"/>
<keyword evidence="2" id="KW-0597">Phosphoprotein</keyword>
<dbReference type="GO" id="GO:0005737">
    <property type="term" value="C:cytoplasm"/>
    <property type="evidence" value="ECO:0007669"/>
    <property type="project" value="TreeGrafter"/>
</dbReference>
<dbReference type="InterPro" id="IPR045851">
    <property type="entry name" value="AMP-bd_C_sf"/>
</dbReference>
<dbReference type="FunFam" id="3.40.50.12780:FF:000012">
    <property type="entry name" value="Non-ribosomal peptide synthetase"/>
    <property type="match status" value="1"/>
</dbReference>
<evidence type="ECO:0000256" key="3">
    <source>
        <dbReference type="SAM" id="MobiDB-lite"/>
    </source>
</evidence>
<evidence type="ECO:0000256" key="1">
    <source>
        <dbReference type="ARBA" id="ARBA00022450"/>
    </source>
</evidence>
<feature type="domain" description="AMP-binding enzyme C-terminal" evidence="5">
    <location>
        <begin position="400"/>
        <end position="474"/>
    </location>
</feature>
<dbReference type="Pfam" id="PF13193">
    <property type="entry name" value="AMP-binding_C"/>
    <property type="match status" value="1"/>
</dbReference>
<evidence type="ECO:0000313" key="6">
    <source>
        <dbReference type="EMBL" id="SES46861.1"/>
    </source>
</evidence>
<dbReference type="NCBIfam" id="TIGR01733">
    <property type="entry name" value="AA-adenyl-dom"/>
    <property type="match status" value="1"/>
</dbReference>
<dbReference type="AlphaFoldDB" id="A0A1H9XL87"/>
<name>A0A1H9XL87_9PSEU</name>
<evidence type="ECO:0000313" key="7">
    <source>
        <dbReference type="Proteomes" id="UP000199028"/>
    </source>
</evidence>
<organism evidence="6 7">
    <name type="scientific">Lentzea flaviverrucosa</name>
    <dbReference type="NCBI Taxonomy" id="200379"/>
    <lineage>
        <taxon>Bacteria</taxon>
        <taxon>Bacillati</taxon>
        <taxon>Actinomycetota</taxon>
        <taxon>Actinomycetes</taxon>
        <taxon>Pseudonocardiales</taxon>
        <taxon>Pseudonocardiaceae</taxon>
        <taxon>Lentzea</taxon>
    </lineage>
</organism>
<keyword evidence="1" id="KW-0596">Phosphopantetheine</keyword>
<dbReference type="PANTHER" id="PTHR45527:SF1">
    <property type="entry name" value="FATTY ACID SYNTHASE"/>
    <property type="match status" value="1"/>
</dbReference>
<gene>
    <name evidence="6" type="ORF">SAMN05216195_115222</name>
</gene>
<dbReference type="InterPro" id="IPR025110">
    <property type="entry name" value="AMP-bd_C"/>
</dbReference>
<dbReference type="Gene3D" id="3.30.300.30">
    <property type="match status" value="1"/>
</dbReference>
<dbReference type="InterPro" id="IPR020459">
    <property type="entry name" value="AMP-binding"/>
</dbReference>
<dbReference type="Gene3D" id="3.40.50.980">
    <property type="match status" value="2"/>
</dbReference>
<dbReference type="OrthoDB" id="3243414at2"/>
<dbReference type="FunFam" id="3.30.300.30:FF:000010">
    <property type="entry name" value="Enterobactin synthetase component F"/>
    <property type="match status" value="1"/>
</dbReference>